<organism evidence="3 4">
    <name type="scientific">Halolamina pelagica</name>
    <dbReference type="NCBI Taxonomy" id="699431"/>
    <lineage>
        <taxon>Archaea</taxon>
        <taxon>Methanobacteriati</taxon>
        <taxon>Methanobacteriota</taxon>
        <taxon>Stenosarchaea group</taxon>
        <taxon>Halobacteria</taxon>
        <taxon>Halobacteriales</taxon>
        <taxon>Haloferacaceae</taxon>
    </lineage>
</organism>
<dbReference type="GO" id="GO:0016810">
    <property type="term" value="F:hydrolase activity, acting on carbon-nitrogen (but not peptide) bonds"/>
    <property type="evidence" value="ECO:0007669"/>
    <property type="project" value="InterPro"/>
</dbReference>
<dbReference type="AlphaFoldDB" id="A0A1I5WME1"/>
<evidence type="ECO:0000256" key="1">
    <source>
        <dbReference type="SAM" id="MobiDB-lite"/>
    </source>
</evidence>
<reference evidence="4" key="1">
    <citation type="submission" date="2016-10" db="EMBL/GenBank/DDBJ databases">
        <authorList>
            <person name="Varghese N."/>
            <person name="Submissions S."/>
        </authorList>
    </citation>
    <scope>NUCLEOTIDE SEQUENCE [LARGE SCALE GENOMIC DNA]</scope>
    <source>
        <strain evidence="4">CGMCC 1.10329</strain>
    </source>
</reference>
<accession>A0A1I5WME1</accession>
<dbReference type="CDD" id="cd01297">
    <property type="entry name" value="D-aminoacylase"/>
    <property type="match status" value="1"/>
</dbReference>
<feature type="non-terminal residue" evidence="3">
    <location>
        <position position="1"/>
    </location>
</feature>
<dbReference type="SUPFAM" id="SSF51338">
    <property type="entry name" value="Composite domain of metallo-dependent hydrolases"/>
    <property type="match status" value="1"/>
</dbReference>
<sequence length="458" mass="49839">ATLAPKLRQGITTEILGQDGFSMAPMHREGGAEEWAKQLGALAGRVDVDWTWGSVEEYFQAVEENGVAPNVGLLAGHGTVRFNVLGMADRAPTDDELAEMGDLVTEALEDGALGFSTGLIYTPCTYADTREVGELAARLAPYGRPFVAHVRSEGRWIWEALDEYVDIGADEGIPLHLSHFKVAGGAQHGKADRATQLVETARERGVDMAAEQYPYTAGSTMLSAVLPPWVHADGPDATLETLRDDDARERIRKDIEQWRIDGWENIGALAGWDNVVIANVESSENEDVEGESVAAVAAERGTHPVEAVCDLLVEEELGVSMVLHLLAEDDVRTIMADERVCIATDGLFGGKPHPRVYGTYPRVLGHYVREENLLTLEEAVRKMTSLPARGMGLTRKGVLRPGMDADLVVFDPDTVESRATFEKPRRFPRGIDHVVVNGEPAVQDGETTGQLPGEAIRK</sequence>
<gene>
    <name evidence="3" type="ORF">SAMN05216277_1361</name>
</gene>
<dbReference type="EMBL" id="FOXI01000036">
    <property type="protein sequence ID" value="SFQ20741.1"/>
    <property type="molecule type" value="Genomic_DNA"/>
</dbReference>
<dbReference type="OrthoDB" id="8791at2157"/>
<proteinExistence type="predicted"/>
<dbReference type="Pfam" id="PF07969">
    <property type="entry name" value="Amidohydro_3"/>
    <property type="match status" value="1"/>
</dbReference>
<dbReference type="SUPFAM" id="SSF51556">
    <property type="entry name" value="Metallo-dependent hydrolases"/>
    <property type="match status" value="1"/>
</dbReference>
<evidence type="ECO:0000259" key="2">
    <source>
        <dbReference type="Pfam" id="PF07969"/>
    </source>
</evidence>
<dbReference type="Gene3D" id="3.20.20.140">
    <property type="entry name" value="Metal-dependent hydrolases"/>
    <property type="match status" value="2"/>
</dbReference>
<protein>
    <submittedName>
        <fullName evidence="3">N-acyl-D-amino-acid deacylase</fullName>
    </submittedName>
</protein>
<dbReference type="RefSeq" id="WP_074880988.1">
    <property type="nucleotide sequence ID" value="NZ_FOXI01000036.1"/>
</dbReference>
<evidence type="ECO:0000313" key="4">
    <source>
        <dbReference type="Proteomes" id="UP000183769"/>
    </source>
</evidence>
<keyword evidence="4" id="KW-1185">Reference proteome</keyword>
<evidence type="ECO:0000313" key="3">
    <source>
        <dbReference type="EMBL" id="SFQ20741.1"/>
    </source>
</evidence>
<dbReference type="InterPro" id="IPR032466">
    <property type="entry name" value="Metal_Hydrolase"/>
</dbReference>
<name>A0A1I5WME1_9EURY</name>
<dbReference type="InterPro" id="IPR013108">
    <property type="entry name" value="Amidohydro_3"/>
</dbReference>
<dbReference type="Proteomes" id="UP000183769">
    <property type="component" value="Unassembled WGS sequence"/>
</dbReference>
<feature type="region of interest" description="Disordered" evidence="1">
    <location>
        <begin position="439"/>
        <end position="458"/>
    </location>
</feature>
<dbReference type="InterPro" id="IPR011059">
    <property type="entry name" value="Metal-dep_hydrolase_composite"/>
</dbReference>
<feature type="domain" description="Amidohydrolase 3" evidence="2">
    <location>
        <begin position="34"/>
        <end position="440"/>
    </location>
</feature>